<dbReference type="PROSITE" id="PS00374">
    <property type="entry name" value="MGMT"/>
    <property type="match status" value="1"/>
</dbReference>
<name>A0A511CV44_9PSEU</name>
<evidence type="ECO:0000256" key="3">
    <source>
        <dbReference type="ARBA" id="ARBA00008711"/>
    </source>
</evidence>
<gene>
    <name evidence="12" type="ORF">PA7_02790</name>
</gene>
<dbReference type="GO" id="GO:0032259">
    <property type="term" value="P:methylation"/>
    <property type="evidence" value="ECO:0007669"/>
    <property type="project" value="UniProtKB-KW"/>
</dbReference>
<dbReference type="EC" id="2.1.1.63" evidence="4"/>
<evidence type="ECO:0000256" key="4">
    <source>
        <dbReference type="ARBA" id="ARBA00011918"/>
    </source>
</evidence>
<comment type="function">
    <text evidence="2">Involved in the cellular defense against the biological effects of O6-methylguanine (O6-MeG) and O4-methylthymine (O4-MeT) in DNA. Repairs the methylated nucleobase in DNA by stoichiometrically transferring the methyl group to a cysteine residue in the enzyme. This is a suicide reaction: the enzyme is irreversibly inactivated.</text>
</comment>
<keyword evidence="7 12" id="KW-0808">Transferase</keyword>
<keyword evidence="13" id="KW-1185">Reference proteome</keyword>
<evidence type="ECO:0000313" key="13">
    <source>
        <dbReference type="Proteomes" id="UP000321328"/>
    </source>
</evidence>
<feature type="domain" description="Methylated-DNA-[protein]-cysteine S-methyltransferase DNA binding" evidence="11">
    <location>
        <begin position="95"/>
        <end position="182"/>
    </location>
</feature>
<dbReference type="SUPFAM" id="SSF53155">
    <property type="entry name" value="Methylated DNA-protein cysteine methyltransferase domain"/>
    <property type="match status" value="1"/>
</dbReference>
<dbReference type="InterPro" id="IPR014048">
    <property type="entry name" value="MethylDNA_cys_MeTrfase_DNA-bd"/>
</dbReference>
<keyword evidence="6 12" id="KW-0489">Methyltransferase</keyword>
<evidence type="ECO:0000256" key="5">
    <source>
        <dbReference type="ARBA" id="ARBA00015377"/>
    </source>
</evidence>
<keyword evidence="9" id="KW-0234">DNA repair</keyword>
<comment type="catalytic activity">
    <reaction evidence="1">
        <text>a 4-O-methyl-thymidine in DNA + L-cysteinyl-[protein] = a thymidine in DNA + S-methyl-L-cysteinyl-[protein]</text>
        <dbReference type="Rhea" id="RHEA:53428"/>
        <dbReference type="Rhea" id="RHEA-COMP:10131"/>
        <dbReference type="Rhea" id="RHEA-COMP:10132"/>
        <dbReference type="Rhea" id="RHEA-COMP:13555"/>
        <dbReference type="Rhea" id="RHEA-COMP:13556"/>
        <dbReference type="ChEBI" id="CHEBI:29950"/>
        <dbReference type="ChEBI" id="CHEBI:82612"/>
        <dbReference type="ChEBI" id="CHEBI:137386"/>
        <dbReference type="ChEBI" id="CHEBI:137387"/>
        <dbReference type="EC" id="2.1.1.63"/>
    </reaction>
</comment>
<dbReference type="InterPro" id="IPR001497">
    <property type="entry name" value="MethylDNA_cys_MeTrfase_AS"/>
</dbReference>
<evidence type="ECO:0000313" key="12">
    <source>
        <dbReference type="EMBL" id="GEL16442.1"/>
    </source>
</evidence>
<comment type="similarity">
    <text evidence="3">Belongs to the MGMT family.</text>
</comment>
<accession>A0A511CV44</accession>
<protein>
    <recommendedName>
        <fullName evidence="5">Methylated-DNA--protein-cysteine methyltransferase</fullName>
        <ecNumber evidence="4">2.1.1.63</ecNumber>
    </recommendedName>
</protein>
<dbReference type="STRING" id="1123024.GCA_000423625_00532"/>
<evidence type="ECO:0000256" key="10">
    <source>
        <dbReference type="ARBA" id="ARBA00049348"/>
    </source>
</evidence>
<dbReference type="SUPFAM" id="SSF46767">
    <property type="entry name" value="Methylated DNA-protein cysteine methyltransferase, C-terminal domain"/>
    <property type="match status" value="1"/>
</dbReference>
<dbReference type="GO" id="GO:0006281">
    <property type="term" value="P:DNA repair"/>
    <property type="evidence" value="ECO:0007669"/>
    <property type="project" value="UniProtKB-KW"/>
</dbReference>
<evidence type="ECO:0000259" key="11">
    <source>
        <dbReference type="Pfam" id="PF01035"/>
    </source>
</evidence>
<dbReference type="Gene3D" id="1.10.10.10">
    <property type="entry name" value="Winged helix-like DNA-binding domain superfamily/Winged helix DNA-binding domain"/>
    <property type="match status" value="1"/>
</dbReference>
<evidence type="ECO:0000256" key="8">
    <source>
        <dbReference type="ARBA" id="ARBA00022763"/>
    </source>
</evidence>
<comment type="catalytic activity">
    <reaction evidence="10">
        <text>a 6-O-methyl-2'-deoxyguanosine in DNA + L-cysteinyl-[protein] = S-methyl-L-cysteinyl-[protein] + a 2'-deoxyguanosine in DNA</text>
        <dbReference type="Rhea" id="RHEA:24000"/>
        <dbReference type="Rhea" id="RHEA-COMP:10131"/>
        <dbReference type="Rhea" id="RHEA-COMP:10132"/>
        <dbReference type="Rhea" id="RHEA-COMP:11367"/>
        <dbReference type="Rhea" id="RHEA-COMP:11368"/>
        <dbReference type="ChEBI" id="CHEBI:29950"/>
        <dbReference type="ChEBI" id="CHEBI:82612"/>
        <dbReference type="ChEBI" id="CHEBI:85445"/>
        <dbReference type="ChEBI" id="CHEBI:85448"/>
        <dbReference type="EC" id="2.1.1.63"/>
    </reaction>
</comment>
<dbReference type="NCBIfam" id="TIGR00589">
    <property type="entry name" value="ogt"/>
    <property type="match status" value="1"/>
</dbReference>
<dbReference type="InterPro" id="IPR036631">
    <property type="entry name" value="MGMT_N_sf"/>
</dbReference>
<dbReference type="AlphaFoldDB" id="A0A511CV44"/>
<dbReference type="EMBL" id="BJVI01000002">
    <property type="protein sequence ID" value="GEL16442.1"/>
    <property type="molecule type" value="Genomic_DNA"/>
</dbReference>
<dbReference type="CDD" id="cd06445">
    <property type="entry name" value="ATase"/>
    <property type="match status" value="1"/>
</dbReference>
<dbReference type="InterPro" id="IPR036217">
    <property type="entry name" value="MethylDNA_cys_MeTrfase_DNAb"/>
</dbReference>
<organism evidence="12 13">
    <name type="scientific">Pseudonocardia asaccharolytica DSM 44247 = NBRC 16224</name>
    <dbReference type="NCBI Taxonomy" id="1123024"/>
    <lineage>
        <taxon>Bacteria</taxon>
        <taxon>Bacillati</taxon>
        <taxon>Actinomycetota</taxon>
        <taxon>Actinomycetes</taxon>
        <taxon>Pseudonocardiales</taxon>
        <taxon>Pseudonocardiaceae</taxon>
        <taxon>Pseudonocardia</taxon>
    </lineage>
</organism>
<evidence type="ECO:0000256" key="2">
    <source>
        <dbReference type="ARBA" id="ARBA00003317"/>
    </source>
</evidence>
<proteinExistence type="inferred from homology"/>
<comment type="caution">
    <text evidence="12">The sequence shown here is derived from an EMBL/GenBank/DDBJ whole genome shotgun (WGS) entry which is preliminary data.</text>
</comment>
<dbReference type="Pfam" id="PF01035">
    <property type="entry name" value="DNA_binding_1"/>
    <property type="match status" value="1"/>
</dbReference>
<evidence type="ECO:0000256" key="6">
    <source>
        <dbReference type="ARBA" id="ARBA00022603"/>
    </source>
</evidence>
<dbReference type="Gene3D" id="3.30.160.70">
    <property type="entry name" value="Methylated DNA-protein cysteine methyltransferase domain"/>
    <property type="match status" value="1"/>
</dbReference>
<evidence type="ECO:0000256" key="7">
    <source>
        <dbReference type="ARBA" id="ARBA00022679"/>
    </source>
</evidence>
<dbReference type="PANTHER" id="PTHR46460:SF1">
    <property type="entry name" value="METHYLATED-DNA--PROTEIN-CYSTEINE METHYLTRANSFERASE"/>
    <property type="match status" value="1"/>
</dbReference>
<evidence type="ECO:0000256" key="1">
    <source>
        <dbReference type="ARBA" id="ARBA00001286"/>
    </source>
</evidence>
<keyword evidence="8" id="KW-0227">DNA damage</keyword>
<evidence type="ECO:0000256" key="9">
    <source>
        <dbReference type="ARBA" id="ARBA00023204"/>
    </source>
</evidence>
<dbReference type="Proteomes" id="UP000321328">
    <property type="component" value="Unassembled WGS sequence"/>
</dbReference>
<dbReference type="PANTHER" id="PTHR46460">
    <property type="entry name" value="METHYLATED-DNA--PROTEIN-CYSTEINE METHYLTRANSFERASE"/>
    <property type="match status" value="1"/>
</dbReference>
<sequence length="192" mass="19973">MLGEDGDMAIAWTTVSAPAPIEALTVGASADGSVVHVGFGDAPGGVREAARRLGEDLVADPERTAPVVAQLTEYLAGTRRVFDLDIDWRATSGTQRTVLQTLFAGVGYGETISYGELAIRCGAFDEHWAAARGVGSIMGSNPIPVIVPCHRVLAAARPNRLTLGGFGGGRAAKEWLLALEGVLTPALDFDAS</sequence>
<dbReference type="InterPro" id="IPR036388">
    <property type="entry name" value="WH-like_DNA-bd_sf"/>
</dbReference>
<dbReference type="GO" id="GO:0003908">
    <property type="term" value="F:methylated-DNA-[protein]-cysteine S-methyltransferase activity"/>
    <property type="evidence" value="ECO:0007669"/>
    <property type="project" value="UniProtKB-EC"/>
</dbReference>
<reference evidence="12 13" key="1">
    <citation type="submission" date="2019-07" db="EMBL/GenBank/DDBJ databases">
        <title>Whole genome shotgun sequence of Pseudonocardia asaccharolytica NBRC 16224.</title>
        <authorList>
            <person name="Hosoyama A."/>
            <person name="Uohara A."/>
            <person name="Ohji S."/>
            <person name="Ichikawa N."/>
        </authorList>
    </citation>
    <scope>NUCLEOTIDE SEQUENCE [LARGE SCALE GENOMIC DNA]</scope>
    <source>
        <strain evidence="12 13">NBRC 16224</strain>
    </source>
</reference>